<gene>
    <name evidence="2" type="ORF">DFQ10_103245</name>
</gene>
<dbReference type="Proteomes" id="UP000256980">
    <property type="component" value="Unassembled WGS sequence"/>
</dbReference>
<evidence type="ECO:0000313" key="2">
    <source>
        <dbReference type="EMBL" id="RED44558.1"/>
    </source>
</evidence>
<dbReference type="RefSeq" id="WP_115817155.1">
    <property type="nucleotide sequence ID" value="NZ_QRDV01000003.1"/>
</dbReference>
<sequence>MNWCILIPLLVGAICALLGYFLGKLLGGSNHDDCNDRIAKLEADLEACRKARTSLESDLSASKNAASLLESDLKSVKLENANLASSFAAPAAVAALIPFNADAAKAVFGKKIKQDDLTVVEGIGPKIKELFHNHDVKTWKALSECSVEKCQSVLDSGGDRYKVHKPGTWPAQAKFAYEGKWAQLLEWQDQLDGGK</sequence>
<comment type="caution">
    <text evidence="2">The sequence shown here is derived from an EMBL/GenBank/DDBJ whole genome shotgun (WGS) entry which is preliminary data.</text>
</comment>
<proteinExistence type="predicted"/>
<reference evidence="2 3" key="1">
    <citation type="submission" date="2018-07" db="EMBL/GenBank/DDBJ databases">
        <title>Genomic Encyclopedia of Type Strains, Phase III (KMG-III): the genomes of soil and plant-associated and newly described type strains.</title>
        <authorList>
            <person name="Whitman W."/>
        </authorList>
    </citation>
    <scope>NUCLEOTIDE SEQUENCE [LARGE SCALE GENOMIC DNA]</scope>
    <source>
        <strain evidence="2 3">CECT 7946</strain>
    </source>
</reference>
<dbReference type="GO" id="GO:0004519">
    <property type="term" value="F:endonuclease activity"/>
    <property type="evidence" value="ECO:0007669"/>
    <property type="project" value="UniProtKB-KW"/>
</dbReference>
<dbReference type="EMBL" id="QRDV01000003">
    <property type="protein sequence ID" value="RED44558.1"/>
    <property type="molecule type" value="Genomic_DNA"/>
</dbReference>
<dbReference type="AlphaFoldDB" id="A0A3D9H4W5"/>
<name>A0A3D9H4W5_9FLAO</name>
<feature type="coiled-coil region" evidence="1">
    <location>
        <begin position="31"/>
        <end position="58"/>
    </location>
</feature>
<keyword evidence="1" id="KW-0175">Coiled coil</keyword>
<organism evidence="2 3">
    <name type="scientific">Winogradskyella eximia</name>
    <dbReference type="NCBI Taxonomy" id="262006"/>
    <lineage>
        <taxon>Bacteria</taxon>
        <taxon>Pseudomonadati</taxon>
        <taxon>Bacteroidota</taxon>
        <taxon>Flavobacteriia</taxon>
        <taxon>Flavobacteriales</taxon>
        <taxon>Flavobacteriaceae</taxon>
        <taxon>Winogradskyella</taxon>
    </lineage>
</organism>
<keyword evidence="2" id="KW-0540">Nuclease</keyword>
<accession>A0A3D9H4W5</accession>
<keyword evidence="2" id="KW-0378">Hydrolase</keyword>
<evidence type="ECO:0000256" key="1">
    <source>
        <dbReference type="SAM" id="Coils"/>
    </source>
</evidence>
<keyword evidence="2" id="KW-0255">Endonuclease</keyword>
<protein>
    <submittedName>
        <fullName evidence="2">Putative flap endonuclease-1-like 5' DNA nuclease</fullName>
    </submittedName>
</protein>
<dbReference type="OrthoDB" id="1493222at2"/>
<evidence type="ECO:0000313" key="3">
    <source>
        <dbReference type="Proteomes" id="UP000256980"/>
    </source>
</evidence>
<keyword evidence="3" id="KW-1185">Reference proteome</keyword>